<sequence>MRDMARSKTEKQSEMQSASPYHPEPSLAAVRDAFTIKPGMVAAVPRAADFVNLIDLANRATLLGLGSESAPGPGLKIGTAGADMGKAMLNLTDANAGGLNVADNVLSVAAGPGLRLERNVGLHLMLISAGGLQLGQDTGALDVKLAQYSGLTCQQQAPDESPQLSVNAGAGLVLTNTGLQVRPGRGVEFDAESPRPALQIQCDEGVASDKAGVAVALAPNGGLKFDGNGELTLDLEDLMS</sequence>
<name>E5ARQ1_MYCRK</name>
<organism evidence="2 3">
    <name type="scientific">Mycetohabitans rhizoxinica (strain DSM 19002 / CIP 109453 / HKI 454)</name>
    <name type="common">Paraburkholderia rhizoxinica</name>
    <dbReference type="NCBI Taxonomy" id="882378"/>
    <lineage>
        <taxon>Bacteria</taxon>
        <taxon>Pseudomonadati</taxon>
        <taxon>Pseudomonadota</taxon>
        <taxon>Betaproteobacteria</taxon>
        <taxon>Burkholderiales</taxon>
        <taxon>Burkholderiaceae</taxon>
        <taxon>Mycetohabitans</taxon>
    </lineage>
</organism>
<feature type="compositionally biased region" description="Basic and acidic residues" evidence="1">
    <location>
        <begin position="1"/>
        <end position="13"/>
    </location>
</feature>
<protein>
    <submittedName>
        <fullName evidence="2">Uncharacterized protein</fullName>
    </submittedName>
</protein>
<reference evidence="2 3" key="1">
    <citation type="journal article" date="2011" name="J. Bacteriol.">
        <title>Complete genome sequence of Burkholderia rhizoxinica, an endosymbiont of Rhizopus microsporus.</title>
        <authorList>
            <person name="Lackner G."/>
            <person name="Moebius N."/>
            <person name="Partida-Martinez L."/>
            <person name="Hertweck C."/>
        </authorList>
    </citation>
    <scope>NUCLEOTIDE SEQUENCE [LARGE SCALE GENOMIC DNA]</scope>
    <source>
        <strain evidence="3">DSM 19002 / CIP 109453 / HKI 454</strain>
    </source>
</reference>
<dbReference type="AlphaFoldDB" id="E5ARQ1"/>
<gene>
    <name evidence="2" type="ordered locus">RBRH_00112</name>
</gene>
<dbReference type="KEGG" id="brh:RBRH_00112"/>
<evidence type="ECO:0000256" key="1">
    <source>
        <dbReference type="SAM" id="MobiDB-lite"/>
    </source>
</evidence>
<accession>E5ARQ1</accession>
<feature type="region of interest" description="Disordered" evidence="1">
    <location>
        <begin position="1"/>
        <end position="24"/>
    </location>
</feature>
<evidence type="ECO:0000313" key="2">
    <source>
        <dbReference type="EMBL" id="CBW75283.1"/>
    </source>
</evidence>
<dbReference type="Gene3D" id="2.10.25.20">
    <property type="entry name" value="reovirus attachment protein sigma1, domain 1"/>
    <property type="match status" value="1"/>
</dbReference>
<dbReference type="Proteomes" id="UP000007437">
    <property type="component" value="Chromosome"/>
</dbReference>
<dbReference type="STRING" id="882378.RBRH_00112"/>
<evidence type="ECO:0000313" key="3">
    <source>
        <dbReference type="Proteomes" id="UP000007437"/>
    </source>
</evidence>
<dbReference type="HOGENOM" id="CLU_1154719_0_0_4"/>
<dbReference type="EMBL" id="FR687359">
    <property type="protein sequence ID" value="CBW75283.1"/>
    <property type="molecule type" value="Genomic_DNA"/>
</dbReference>
<proteinExistence type="predicted"/>